<dbReference type="AlphaFoldDB" id="A0A1Z5T488"/>
<feature type="compositionally biased region" description="Basic and acidic residues" evidence="1">
    <location>
        <begin position="28"/>
        <end position="37"/>
    </location>
</feature>
<feature type="region of interest" description="Disordered" evidence="1">
    <location>
        <begin position="17"/>
        <end position="39"/>
    </location>
</feature>
<name>A0A1Z5T488_HORWE</name>
<accession>A0A1Z5T488</accession>
<evidence type="ECO:0000313" key="2">
    <source>
        <dbReference type="EMBL" id="OTA30671.1"/>
    </source>
</evidence>
<dbReference type="Proteomes" id="UP000194280">
    <property type="component" value="Unassembled WGS sequence"/>
</dbReference>
<protein>
    <submittedName>
        <fullName evidence="2">Uncharacterized protein</fullName>
    </submittedName>
</protein>
<evidence type="ECO:0000313" key="3">
    <source>
        <dbReference type="Proteomes" id="UP000194280"/>
    </source>
</evidence>
<dbReference type="OrthoDB" id="3827811at2759"/>
<proteinExistence type="predicted"/>
<reference evidence="2 3" key="1">
    <citation type="submission" date="2017-01" db="EMBL/GenBank/DDBJ databases">
        <title>The recent genome duplication of the halophilic yeast Hortaea werneckii: insights from long-read sequencing.</title>
        <authorList>
            <person name="Sinha S."/>
            <person name="Flibotte S."/>
            <person name="Neira M."/>
            <person name="Lenassi M."/>
            <person name="Gostincar C."/>
            <person name="Stajich J.E."/>
            <person name="Nislow C.E."/>
        </authorList>
    </citation>
    <scope>NUCLEOTIDE SEQUENCE [LARGE SCALE GENOMIC DNA]</scope>
    <source>
        <strain evidence="2 3">EXF-2000</strain>
    </source>
</reference>
<keyword evidence="3" id="KW-1185">Reference proteome</keyword>
<dbReference type="VEuPathDB" id="FungiDB:BTJ68_09442"/>
<feature type="region of interest" description="Disordered" evidence="1">
    <location>
        <begin position="492"/>
        <end position="518"/>
    </location>
</feature>
<feature type="compositionally biased region" description="Basic residues" evidence="1">
    <location>
        <begin position="507"/>
        <end position="518"/>
    </location>
</feature>
<sequence>MAISGEGREMMLEKASSAVTYSMGTPKKRTELDRQERSNVVVSGRPKRWRIDVQLPDLRESLESLEQLWQDKDKRLKVLRTLSNPWPKERHPLHNEHFTPSDTITRSELPEANAAPVPPDVFRQRLLSATSEKGARQVIRTQLLRCETPRDINRVVAAALVLGRPARLHLAALHEPIMRALYRCRNNVSDSAILDCLSGLRSRFSIYGIPFDPQFIQLGLKFAARTRSVKGMKKYLHALKERRAKMTSNVFRAIIAKFSIGHRGLGEIRNGRWRRADLLQVLTGFDDCKHLPPEDQYHLETFLDREDWQYLHGWIAVLARCRHTDAIWREWERWKTSESRIHPKPLASAHCFNTTRLRGDYWFLEQMTYSGGLKEAWLILAESEIDFGALKERIRNYLLEGVEHAGICWSETIRQDLLRKYDTDLRKVESALGVRWVPSPDSEDGSEGHHELTEDQWTVMERLAAKDFKLEEDFGYPYDGEGEEAIVPLRDRPLHDAEELEEEKPKRPWVRVKMHGGP</sequence>
<dbReference type="EMBL" id="MUNK01000133">
    <property type="protein sequence ID" value="OTA30671.1"/>
    <property type="molecule type" value="Genomic_DNA"/>
</dbReference>
<comment type="caution">
    <text evidence="2">The sequence shown here is derived from an EMBL/GenBank/DDBJ whole genome shotgun (WGS) entry which is preliminary data.</text>
</comment>
<gene>
    <name evidence="2" type="ORF">BTJ68_09442</name>
</gene>
<dbReference type="InParanoid" id="A0A1Z5T488"/>
<evidence type="ECO:0000256" key="1">
    <source>
        <dbReference type="SAM" id="MobiDB-lite"/>
    </source>
</evidence>
<organism evidence="2 3">
    <name type="scientific">Hortaea werneckii EXF-2000</name>
    <dbReference type="NCBI Taxonomy" id="1157616"/>
    <lineage>
        <taxon>Eukaryota</taxon>
        <taxon>Fungi</taxon>
        <taxon>Dikarya</taxon>
        <taxon>Ascomycota</taxon>
        <taxon>Pezizomycotina</taxon>
        <taxon>Dothideomycetes</taxon>
        <taxon>Dothideomycetidae</taxon>
        <taxon>Mycosphaerellales</taxon>
        <taxon>Teratosphaeriaceae</taxon>
        <taxon>Hortaea</taxon>
    </lineage>
</organism>